<protein>
    <submittedName>
        <fullName evidence="2">Uncharacterized protein</fullName>
    </submittedName>
</protein>
<dbReference type="AlphaFoldDB" id="A0A3N4G9M4"/>
<dbReference type="EMBL" id="RKMH01000009">
    <property type="protein sequence ID" value="RPA59442.1"/>
    <property type="molecule type" value="Genomic_DNA"/>
</dbReference>
<dbReference type="RefSeq" id="WP_123930604.1">
    <property type="nucleotide sequence ID" value="NZ_JBPSDP010000008.1"/>
</dbReference>
<keyword evidence="3" id="KW-1185">Reference proteome</keyword>
<feature type="transmembrane region" description="Helical" evidence="1">
    <location>
        <begin position="50"/>
        <end position="69"/>
    </location>
</feature>
<comment type="caution">
    <text evidence="2">The sequence shown here is derived from an EMBL/GenBank/DDBJ whole genome shotgun (WGS) entry which is preliminary data.</text>
</comment>
<organism evidence="2 3">
    <name type="scientific">Gordonia oryzae</name>
    <dbReference type="NCBI Taxonomy" id="2487349"/>
    <lineage>
        <taxon>Bacteria</taxon>
        <taxon>Bacillati</taxon>
        <taxon>Actinomycetota</taxon>
        <taxon>Actinomycetes</taxon>
        <taxon>Mycobacteriales</taxon>
        <taxon>Gordoniaceae</taxon>
        <taxon>Gordonia</taxon>
    </lineage>
</organism>
<keyword evidence="1" id="KW-0472">Membrane</keyword>
<dbReference type="Proteomes" id="UP000267536">
    <property type="component" value="Unassembled WGS sequence"/>
</dbReference>
<gene>
    <name evidence="2" type="ORF">EF294_13180</name>
</gene>
<evidence type="ECO:0000313" key="3">
    <source>
        <dbReference type="Proteomes" id="UP000267536"/>
    </source>
</evidence>
<keyword evidence="1" id="KW-1133">Transmembrane helix</keyword>
<accession>A0A3N4G9M4</accession>
<proteinExistence type="predicted"/>
<evidence type="ECO:0000256" key="1">
    <source>
        <dbReference type="SAM" id="Phobius"/>
    </source>
</evidence>
<dbReference type="OrthoDB" id="4382050at2"/>
<reference evidence="2 3" key="1">
    <citation type="submission" date="2018-11" db="EMBL/GenBank/DDBJ databases">
        <title>Draft genome sequence of Gordonia sp. RS15-1S isolated from rice stems.</title>
        <authorList>
            <person name="Muangham S."/>
        </authorList>
    </citation>
    <scope>NUCLEOTIDE SEQUENCE [LARGE SCALE GENOMIC DNA]</scope>
    <source>
        <strain evidence="2 3">RS15-1S</strain>
    </source>
</reference>
<sequence length="84" mass="9506">MAPDAERARVTMWWVITTVVLVIRLLATIAVILLALGWAVAAIRDSVHNIFLWPAVATAVALLISTYLYSYLRARYPRRNAWLP</sequence>
<name>A0A3N4G9M4_9ACTN</name>
<keyword evidence="1" id="KW-0812">Transmembrane</keyword>
<evidence type="ECO:0000313" key="2">
    <source>
        <dbReference type="EMBL" id="RPA59442.1"/>
    </source>
</evidence>
<feature type="transmembrane region" description="Helical" evidence="1">
    <location>
        <begin position="12"/>
        <end position="38"/>
    </location>
</feature>